<keyword evidence="1" id="KW-1133">Transmembrane helix</keyword>
<reference evidence="3 4" key="1">
    <citation type="submission" date="2015-09" db="EMBL/GenBank/DDBJ databases">
        <title>Genome sequence of Oxobacter pfennigii DSM 3222.</title>
        <authorList>
            <person name="Poehlein A."/>
            <person name="Bengelsdorf F.R."/>
            <person name="Schiel-Bengelsdorf B."/>
            <person name="Duerre P."/>
            <person name="Daniel R."/>
        </authorList>
    </citation>
    <scope>NUCLEOTIDE SEQUENCE [LARGE SCALE GENOMIC DNA]</scope>
    <source>
        <strain evidence="3 4">DSM 3222</strain>
    </source>
</reference>
<evidence type="ECO:0000256" key="1">
    <source>
        <dbReference type="SAM" id="Phobius"/>
    </source>
</evidence>
<dbReference type="InterPro" id="IPR016047">
    <property type="entry name" value="M23ase_b-sheet_dom"/>
</dbReference>
<dbReference type="Gene3D" id="2.70.70.10">
    <property type="entry name" value="Glucose Permease (Domain IIA)"/>
    <property type="match status" value="1"/>
</dbReference>
<name>A0A0P8WPY2_9CLOT</name>
<dbReference type="RefSeq" id="WP_054874771.1">
    <property type="nucleotide sequence ID" value="NZ_LKET01000029.1"/>
</dbReference>
<keyword evidence="1" id="KW-0812">Transmembrane</keyword>
<evidence type="ECO:0000313" key="3">
    <source>
        <dbReference type="EMBL" id="KPU44625.1"/>
    </source>
</evidence>
<keyword evidence="3" id="KW-0378">Hydrolase</keyword>
<evidence type="ECO:0000313" key="4">
    <source>
        <dbReference type="Proteomes" id="UP000050326"/>
    </source>
</evidence>
<accession>A0A0P8WPY2</accession>
<dbReference type="Pfam" id="PF01551">
    <property type="entry name" value="Peptidase_M23"/>
    <property type="match status" value="1"/>
</dbReference>
<dbReference type="GO" id="GO:0004222">
    <property type="term" value="F:metalloendopeptidase activity"/>
    <property type="evidence" value="ECO:0007669"/>
    <property type="project" value="TreeGrafter"/>
</dbReference>
<organism evidence="3 4">
    <name type="scientific">Oxobacter pfennigii</name>
    <dbReference type="NCBI Taxonomy" id="36849"/>
    <lineage>
        <taxon>Bacteria</taxon>
        <taxon>Bacillati</taxon>
        <taxon>Bacillota</taxon>
        <taxon>Clostridia</taxon>
        <taxon>Eubacteriales</taxon>
        <taxon>Clostridiaceae</taxon>
        <taxon>Oxobacter</taxon>
    </lineage>
</organism>
<proteinExistence type="predicted"/>
<dbReference type="EMBL" id="LKET01000029">
    <property type="protein sequence ID" value="KPU44625.1"/>
    <property type="molecule type" value="Genomic_DNA"/>
</dbReference>
<dbReference type="PANTHER" id="PTHR21666">
    <property type="entry name" value="PEPTIDASE-RELATED"/>
    <property type="match status" value="1"/>
</dbReference>
<dbReference type="SUPFAM" id="SSF51261">
    <property type="entry name" value="Duplicated hybrid motif"/>
    <property type="match status" value="1"/>
</dbReference>
<dbReference type="STRING" id="36849.OXPF_17080"/>
<dbReference type="CDD" id="cd12797">
    <property type="entry name" value="M23_peptidase"/>
    <property type="match status" value="1"/>
</dbReference>
<feature type="transmembrane region" description="Helical" evidence="1">
    <location>
        <begin position="24"/>
        <end position="43"/>
    </location>
</feature>
<gene>
    <name evidence="3" type="primary">nlpD_1</name>
    <name evidence="3" type="ORF">OXPF_17080</name>
</gene>
<dbReference type="InterPro" id="IPR011055">
    <property type="entry name" value="Dup_hybrid_motif"/>
</dbReference>
<sequence length="278" mass="30466">MNMKGFLKSKFSKEKVSKFFDKEGFYIVLFLCVCIVAITAVWVSRNGAKNNQGVNDVNDTTAPITAPGNETSAQEIDPELEASFSVDDENDYSEVEKTDGMAEVNEEDTTAVSSKPAAAEADVKFDNPMKDGFTAANVMRDYSTETLVNYESLGEWRTHSGIDIKGIEGTEVVAIADGKVVDIRNDNEYTGGLGWLVEVEHSNGYKSIYANLGEKIEVKKNQTVKKGQLIGSIGNTSIFESSSSKDNQTIGHLHFELLKKGAAGYENVDPKEYLTLQN</sequence>
<feature type="domain" description="M23ase beta-sheet core" evidence="2">
    <location>
        <begin position="158"/>
        <end position="262"/>
    </location>
</feature>
<keyword evidence="4" id="KW-1185">Reference proteome</keyword>
<keyword evidence="1" id="KW-0472">Membrane</keyword>
<comment type="caution">
    <text evidence="3">The sequence shown here is derived from an EMBL/GenBank/DDBJ whole genome shotgun (WGS) entry which is preliminary data.</text>
</comment>
<dbReference type="InterPro" id="IPR050570">
    <property type="entry name" value="Cell_wall_metabolism_enzyme"/>
</dbReference>
<dbReference type="OrthoDB" id="9801106at2"/>
<evidence type="ECO:0000259" key="2">
    <source>
        <dbReference type="Pfam" id="PF01551"/>
    </source>
</evidence>
<dbReference type="AlphaFoldDB" id="A0A0P8WPY2"/>
<dbReference type="Proteomes" id="UP000050326">
    <property type="component" value="Unassembled WGS sequence"/>
</dbReference>
<protein>
    <submittedName>
        <fullName evidence="3">Murein hydrolase activator NlpD</fullName>
    </submittedName>
</protein>
<dbReference type="PANTHER" id="PTHR21666:SF270">
    <property type="entry name" value="MUREIN HYDROLASE ACTIVATOR ENVC"/>
    <property type="match status" value="1"/>
</dbReference>